<dbReference type="InterPro" id="IPR015187">
    <property type="entry name" value="BRCA2_OB_1"/>
</dbReference>
<dbReference type="SUPFAM" id="SSF50249">
    <property type="entry name" value="Nucleic acid-binding proteins"/>
    <property type="match status" value="2"/>
</dbReference>
<feature type="compositionally biased region" description="Low complexity" evidence="1">
    <location>
        <begin position="1077"/>
        <end position="1087"/>
    </location>
</feature>
<gene>
    <name evidence="4" type="primary">BRCA2</name>
    <name evidence="4" type="ORF">DFQ27_006022</name>
</gene>
<dbReference type="InterPro" id="IPR012340">
    <property type="entry name" value="NA-bd_OB-fold"/>
</dbReference>
<dbReference type="SUPFAM" id="SSF81872">
    <property type="entry name" value="BRCA2 helical domain"/>
    <property type="match status" value="1"/>
</dbReference>
<evidence type="ECO:0000313" key="5">
    <source>
        <dbReference type="Proteomes" id="UP000807716"/>
    </source>
</evidence>
<dbReference type="GO" id="GO:0000724">
    <property type="term" value="P:double-strand break repair via homologous recombination"/>
    <property type="evidence" value="ECO:0007669"/>
    <property type="project" value="InterPro"/>
</dbReference>
<dbReference type="GO" id="GO:0006355">
    <property type="term" value="P:regulation of DNA-templated transcription"/>
    <property type="evidence" value="ECO:0007669"/>
    <property type="project" value="TreeGrafter"/>
</dbReference>
<dbReference type="InterPro" id="IPR015525">
    <property type="entry name" value="BRCA2"/>
</dbReference>
<dbReference type="Pfam" id="PF09169">
    <property type="entry name" value="BRCA-2_helical"/>
    <property type="match status" value="1"/>
</dbReference>
<feature type="region of interest" description="Disordered" evidence="1">
    <location>
        <begin position="411"/>
        <end position="480"/>
    </location>
</feature>
<feature type="domain" description="Breast cancer type 2 susceptibility protein helical" evidence="3">
    <location>
        <begin position="1202"/>
        <end position="1258"/>
    </location>
</feature>
<evidence type="ECO:0000259" key="2">
    <source>
        <dbReference type="Pfam" id="PF09103"/>
    </source>
</evidence>
<feature type="compositionally biased region" description="Basic residues" evidence="1">
    <location>
        <begin position="256"/>
        <end position="265"/>
    </location>
</feature>
<dbReference type="EMBL" id="JAAAJB010000437">
    <property type="protein sequence ID" value="KAG0255865.1"/>
    <property type="molecule type" value="Genomic_DNA"/>
</dbReference>
<dbReference type="InterPro" id="IPR036315">
    <property type="entry name" value="BRCA2_hlx_sf"/>
</dbReference>
<sequence>MDTTTSQGGRPLHPLDSHVSLATCPLENQHHPTLIATVHSINFDSTRHQSPQASHRSPHATMNQGSRWALLPAHFRSQLENKATRLRAQIKPNSEDTIDQSNRDREEGLESTPSAPRVGTHWRLQDAEPSFTASSQPVAQRVPGELHLHRRQSHDATVGFRSSPSSPSLKTVCARGSSTSRHRASELTRPANDGINQHQGERRPPNAANTSGDQDILDEDTMVESRRTSANIQQDRQFQQHQLDLNCHHFQDKGKGRVSHFRRARSVADIRSSGQMKTPPRSDAPLRITRTNSDLGFGRLTVSSPRGDDGSDSSDSPRSANVSLFDLLTRKDPGDLQSPSSKSEGEAITWSSSLETPPRPMKTTTLNGGELGISGSAMKTPVKNMLARAGEDANGVTLHLEDEVEGDVIEWSSALETPPKKKPSPNKRASDAPATPSSRKARVIDHLRGVPSSSPSTQERHRRIGLQSGTTAAQPLSLNDMPAHTDTSTIPLTDLAMVREWSPIIDSGDDDHSTIVDIDTSMHDADADPSGPELSLPAPPTASVNGLILPTSLIEDMGRSLPTMVFPNSNQSSFPPHGATNDFTPLDAPQAGAATHQGGDDTDLSSQDRHIMARLASASGFGAGFGSLSGKAFTISNQALQVAERLLQRDDDNSHVDPGPVDAPVQGAPKDAESEDDFGNLRISQLDDGLTMLSDSTQGRSSQTQYQQNSILSPRRPSLPATRRKSLGKNLLLSQKSGQSGGHDDDSLWLTNNAHLLGDMGALDESVEYENGEELDDTAPSTSTAMAAEGQSMTFGGFSTGKGNSLKPVSKEAVDKWSSFFDDDPDDAPHHPPPPPSTSLIATPSRATRTAPQAMSGFTMGGGKKPVTISEDKMQKWANFFDDDPGTTSTGDADAVLQPDTHALQASTTIPTFSGFSNGSGKKLLQPISKEAQEKARLLLEMDDSSLPVMAGPSSSSSSSAAVGFGRPSVGSTGPSHGMSLKKTLGGNLARQAPGIASLRRTMGSSSRLTSASKPKAAPMKAKLPFKPPSMSTSGPSALPSKPQPPMTVADPAVLLTASGTSESGSGEHHPPLAPLRQHQQQQQQHQQQHRRTSNIHRVLHPNAQQPQADAMRASTSLASEAAKQPGKPTAAAVFNMTPKEPRKSLSDLYRKPLALEREELLELGIHKDIVDMSLDSAKTFRFSGGWGTTEALNEMKKRGGVGIHEQYLSQPWITNHYALIVWKLACYVRSWPVEFEDWFCPDKVVEQLLYRYEREINLAERPALRKIVEGDESSQRHMVLCIADCQWEDWSPPQHQPGGVGTAASSAAVVSQKVARVKVTDGWYVLPAAVDSVLHNALERGKLRIGSKIGICRAKIDGIEGGVGIFEASDNVVLRLNANNTRLASWDARLGFQRSPLWWAKLGNISQQGGMVPGIDVVVLRKYPLQFLESMPDGTWAKRTRHEEDQAAERHREDLQRQLQDYAQQLEKEMQHSKRQDPGATEDKLAQKAQELRTERQVKPMFVLRVATYTTENGEPDKCQALLTFWNDSHEVYEEGHRHRFTSVIAKRGGGNSGSHSSADNVVYLTADRSTTSRAMPVDQEAVNRSGYAPRTITLIENINHSCSEIDLAVVVIAHGPPMPSSGKPFAIVTDVTRQLLLVECPPSSNGKLPSWMKPNSKILLTSVKFKLWDGMLQIPVVSCVNGYSQVTYGGAWTAPIHQQQQHHPPLAEGSTGRHNAPRHRTTATAMTTIQENRPQPAGTIIGGSRMSWPVFAQPAWETLDVLFEDYIGTPQPHRPRQHRLHQHGDSISLPDLTMRANELLVRLKPDV</sequence>
<accession>A0A9P6PZS2</accession>
<dbReference type="Gene3D" id="2.40.50.140">
    <property type="entry name" value="Nucleic acid-binding proteins"/>
    <property type="match status" value="2"/>
</dbReference>
<feature type="region of interest" description="Disordered" evidence="1">
    <location>
        <begin position="1469"/>
        <end position="1489"/>
    </location>
</feature>
<dbReference type="PANTHER" id="PTHR11289">
    <property type="entry name" value="BREAST CANCER TYPE 2 SUSCEPTIBILITY PROTEIN BRCA2"/>
    <property type="match status" value="1"/>
</dbReference>
<feature type="region of interest" description="Disordered" evidence="1">
    <location>
        <begin position="568"/>
        <end position="605"/>
    </location>
</feature>
<feature type="region of interest" description="Disordered" evidence="1">
    <location>
        <begin position="692"/>
        <end position="724"/>
    </location>
</feature>
<protein>
    <submittedName>
        <fullName evidence="4">Breast cancer 2, early onset</fullName>
    </submittedName>
</protein>
<evidence type="ECO:0000256" key="1">
    <source>
        <dbReference type="SAM" id="MobiDB-lite"/>
    </source>
</evidence>
<feature type="compositionally biased region" description="Low complexity" evidence="1">
    <location>
        <begin position="1012"/>
        <end position="1025"/>
    </location>
</feature>
<feature type="compositionally biased region" description="Polar residues" evidence="1">
    <location>
        <begin position="838"/>
        <end position="853"/>
    </location>
</feature>
<name>A0A9P6PZS2_9FUNG</name>
<feature type="compositionally biased region" description="Polar residues" evidence="1">
    <location>
        <begin position="467"/>
        <end position="477"/>
    </location>
</feature>
<evidence type="ECO:0000313" key="4">
    <source>
        <dbReference type="EMBL" id="KAG0255865.1"/>
    </source>
</evidence>
<feature type="region of interest" description="Disordered" evidence="1">
    <location>
        <begin position="818"/>
        <end position="864"/>
    </location>
</feature>
<dbReference type="InterPro" id="IPR015252">
    <property type="entry name" value="BRCA2_hlx"/>
</dbReference>
<feature type="region of interest" description="Disordered" evidence="1">
    <location>
        <begin position="651"/>
        <end position="679"/>
    </location>
</feature>
<proteinExistence type="predicted"/>
<dbReference type="Pfam" id="PF09103">
    <property type="entry name" value="BRCA-2_OB1"/>
    <property type="match status" value="1"/>
</dbReference>
<feature type="region of interest" description="Disordered" evidence="1">
    <location>
        <begin position="151"/>
        <end position="217"/>
    </location>
</feature>
<feature type="compositionally biased region" description="Polar residues" evidence="1">
    <location>
        <begin position="160"/>
        <end position="169"/>
    </location>
</feature>
<feature type="domain" description="BRCA2 OB1" evidence="2">
    <location>
        <begin position="1263"/>
        <end position="1395"/>
    </location>
</feature>
<feature type="region of interest" description="Disordered" evidence="1">
    <location>
        <begin position="251"/>
        <end position="376"/>
    </location>
</feature>
<dbReference type="OrthoDB" id="21095at2759"/>
<feature type="compositionally biased region" description="Polar residues" evidence="1">
    <location>
        <begin position="693"/>
        <end position="712"/>
    </location>
</feature>
<dbReference type="PANTHER" id="PTHR11289:SF0">
    <property type="entry name" value="BREAST CANCER TYPE 2 SUSCEPTIBILITY PROTEIN"/>
    <property type="match status" value="1"/>
</dbReference>
<feature type="region of interest" description="Disordered" evidence="1">
    <location>
        <begin position="85"/>
        <end position="121"/>
    </location>
</feature>
<organism evidence="4 5">
    <name type="scientific">Actinomortierella ambigua</name>
    <dbReference type="NCBI Taxonomy" id="1343610"/>
    <lineage>
        <taxon>Eukaryota</taxon>
        <taxon>Fungi</taxon>
        <taxon>Fungi incertae sedis</taxon>
        <taxon>Mucoromycota</taxon>
        <taxon>Mortierellomycotina</taxon>
        <taxon>Mortierellomycetes</taxon>
        <taxon>Mortierellales</taxon>
        <taxon>Mortierellaceae</taxon>
        <taxon>Actinomortierella</taxon>
    </lineage>
</organism>
<comment type="caution">
    <text evidence="4">The sequence shown here is derived from an EMBL/GenBank/DDBJ whole genome shotgun (WGS) entry which is preliminary data.</text>
</comment>
<reference evidence="4" key="1">
    <citation type="journal article" date="2020" name="Fungal Divers.">
        <title>Resolving the Mortierellaceae phylogeny through synthesis of multi-gene phylogenetics and phylogenomics.</title>
        <authorList>
            <person name="Vandepol N."/>
            <person name="Liber J."/>
            <person name="Desiro A."/>
            <person name="Na H."/>
            <person name="Kennedy M."/>
            <person name="Barry K."/>
            <person name="Grigoriev I.V."/>
            <person name="Miller A.N."/>
            <person name="O'Donnell K."/>
            <person name="Stajich J.E."/>
            <person name="Bonito G."/>
        </authorList>
    </citation>
    <scope>NUCLEOTIDE SEQUENCE</scope>
    <source>
        <strain evidence="4">BC1065</strain>
    </source>
</reference>
<evidence type="ECO:0000259" key="3">
    <source>
        <dbReference type="Pfam" id="PF09169"/>
    </source>
</evidence>
<keyword evidence="5" id="KW-1185">Reference proteome</keyword>
<dbReference type="Proteomes" id="UP000807716">
    <property type="component" value="Unassembled WGS sequence"/>
</dbReference>
<feature type="region of interest" description="Disordered" evidence="1">
    <location>
        <begin position="949"/>
        <end position="1093"/>
    </location>
</feature>